<protein>
    <recommendedName>
        <fullName evidence="1">RCK C-terminal domain-containing protein</fullName>
    </recommendedName>
</protein>
<organism evidence="2 3">
    <name type="scientific">Actinokineospora bangkokensis</name>
    <dbReference type="NCBI Taxonomy" id="1193682"/>
    <lineage>
        <taxon>Bacteria</taxon>
        <taxon>Bacillati</taxon>
        <taxon>Actinomycetota</taxon>
        <taxon>Actinomycetes</taxon>
        <taxon>Pseudonocardiales</taxon>
        <taxon>Pseudonocardiaceae</taxon>
        <taxon>Actinokineospora</taxon>
    </lineage>
</organism>
<dbReference type="GO" id="GO:0008324">
    <property type="term" value="F:monoatomic cation transmembrane transporter activity"/>
    <property type="evidence" value="ECO:0007669"/>
    <property type="project" value="InterPro"/>
</dbReference>
<gene>
    <name evidence="2" type="ORF">BJP25_06365</name>
</gene>
<keyword evidence="3" id="KW-1185">Reference proteome</keyword>
<dbReference type="AlphaFoldDB" id="A0A1Q9LTL5"/>
<accession>A0A1Q9LTL5</accession>
<dbReference type="GO" id="GO:0006813">
    <property type="term" value="P:potassium ion transport"/>
    <property type="evidence" value="ECO:0007669"/>
    <property type="project" value="InterPro"/>
</dbReference>
<sequence>MAFEDLYGRSETIVDEVALRRRAKADFQVDRLPRAAEVVDALVASAAAAFRDAGAAPTPVVRSLGRGRGPLGHARYRYERVLEGWPVAEWLVGTDERLYRRPDGPFRVTRPKDVSVGHRLEVEHARGLLKLGLRPGTRVLLVNHLDPAGALTEVDLAVDLTAVRRAEEIPAPLTDFLLTPGDEVLVLRSRGTKREYRPFEDLLDEALDTRGR</sequence>
<dbReference type="RefSeq" id="WP_075972815.1">
    <property type="nucleotide sequence ID" value="NZ_MKQR01000002.1"/>
</dbReference>
<proteinExistence type="predicted"/>
<dbReference type="OrthoDB" id="7207122at2"/>
<name>A0A1Q9LTL5_9PSEU</name>
<dbReference type="PROSITE" id="PS51202">
    <property type="entry name" value="RCK_C"/>
    <property type="match status" value="1"/>
</dbReference>
<reference evidence="2 3" key="1">
    <citation type="submission" date="2016-10" db="EMBL/GenBank/DDBJ databases">
        <title>The Draft Genome Sequence of Actinokineospora bangkokensis 44EHWT reveals the biosynthetic pathway of antifungal compounds Thailandins with unusual extender unit butylmalonyl-CoA.</title>
        <authorList>
            <person name="Greule A."/>
            <person name="Intra B."/>
            <person name="Flemming S."/>
            <person name="Rommel M.G."/>
            <person name="Panbangred W."/>
            <person name="Bechthold A."/>
        </authorList>
    </citation>
    <scope>NUCLEOTIDE SEQUENCE [LARGE SCALE GENOMIC DNA]</scope>
    <source>
        <strain evidence="2 3">44EHW</strain>
    </source>
</reference>
<dbReference type="Proteomes" id="UP000186040">
    <property type="component" value="Unassembled WGS sequence"/>
</dbReference>
<evidence type="ECO:0000259" key="1">
    <source>
        <dbReference type="PROSITE" id="PS51202"/>
    </source>
</evidence>
<dbReference type="EMBL" id="MKQR01000002">
    <property type="protein sequence ID" value="OLR95376.1"/>
    <property type="molecule type" value="Genomic_DNA"/>
</dbReference>
<comment type="caution">
    <text evidence="2">The sequence shown here is derived from an EMBL/GenBank/DDBJ whole genome shotgun (WGS) entry which is preliminary data.</text>
</comment>
<dbReference type="InterPro" id="IPR006037">
    <property type="entry name" value="RCK_C"/>
</dbReference>
<evidence type="ECO:0000313" key="2">
    <source>
        <dbReference type="EMBL" id="OLR95376.1"/>
    </source>
</evidence>
<feature type="domain" description="RCK C-terminal" evidence="1">
    <location>
        <begin position="151"/>
        <end position="202"/>
    </location>
</feature>
<evidence type="ECO:0000313" key="3">
    <source>
        <dbReference type="Proteomes" id="UP000186040"/>
    </source>
</evidence>